<keyword evidence="2" id="KW-0238">DNA-binding</keyword>
<evidence type="ECO:0000259" key="4">
    <source>
        <dbReference type="PROSITE" id="PS50956"/>
    </source>
</evidence>
<dbReference type="EMBL" id="CP001678">
    <property type="protein sequence ID" value="ACT60304.1"/>
    <property type="molecule type" value="Genomic_DNA"/>
</dbReference>
<accession>C6XPN9</accession>
<dbReference type="InterPro" id="IPR036388">
    <property type="entry name" value="WH-like_DNA-bd_sf"/>
</dbReference>
<protein>
    <submittedName>
        <fullName evidence="5">Transcriptional regulator, AsnC family</fullName>
    </submittedName>
</protein>
<dbReference type="HOGENOM" id="CLU_091233_0_2_5"/>
<dbReference type="Proteomes" id="UP000002745">
    <property type="component" value="Chromosome"/>
</dbReference>
<dbReference type="AlphaFoldDB" id="C6XPN9"/>
<dbReference type="PANTHER" id="PTHR30154">
    <property type="entry name" value="LEUCINE-RESPONSIVE REGULATORY PROTEIN"/>
    <property type="match status" value="1"/>
</dbReference>
<reference evidence="6" key="1">
    <citation type="journal article" date="2011" name="J. Bacteriol.">
        <title>Genome sequences of eight morphologically diverse alphaproteobacteria.</title>
        <authorList>
            <consortium name="US DOE Joint Genome Institute"/>
            <person name="Brown P.J."/>
            <person name="Kysela D.T."/>
            <person name="Buechlein A."/>
            <person name="Hemmerich C."/>
            <person name="Brun Y.V."/>
        </authorList>
    </citation>
    <scope>NUCLEOTIDE SEQUENCE [LARGE SCALE GENOMIC DNA]</scope>
    <source>
        <strain evidence="6">ATCC 49814 / DSM 5838 / IFAM 1418</strain>
    </source>
</reference>
<dbReference type="InterPro" id="IPR019888">
    <property type="entry name" value="Tscrpt_reg_AsnC-like"/>
</dbReference>
<evidence type="ECO:0000256" key="2">
    <source>
        <dbReference type="ARBA" id="ARBA00023125"/>
    </source>
</evidence>
<evidence type="ECO:0000313" key="5">
    <source>
        <dbReference type="EMBL" id="ACT60304.1"/>
    </source>
</evidence>
<evidence type="ECO:0000313" key="6">
    <source>
        <dbReference type="Proteomes" id="UP000002745"/>
    </source>
</evidence>
<organism evidence="5 6">
    <name type="scientific">Hirschia baltica (strain ATCC 49814 / DSM 5838 / IFAM 1418)</name>
    <dbReference type="NCBI Taxonomy" id="582402"/>
    <lineage>
        <taxon>Bacteria</taxon>
        <taxon>Pseudomonadati</taxon>
        <taxon>Pseudomonadota</taxon>
        <taxon>Alphaproteobacteria</taxon>
        <taxon>Hyphomonadales</taxon>
        <taxon>Hyphomonadaceae</taxon>
        <taxon>Hirschia</taxon>
    </lineage>
</organism>
<evidence type="ECO:0000256" key="1">
    <source>
        <dbReference type="ARBA" id="ARBA00023015"/>
    </source>
</evidence>
<dbReference type="GO" id="GO:0006355">
    <property type="term" value="P:regulation of DNA-templated transcription"/>
    <property type="evidence" value="ECO:0007669"/>
    <property type="project" value="UniProtKB-ARBA"/>
</dbReference>
<dbReference type="InterPro" id="IPR011991">
    <property type="entry name" value="ArsR-like_HTH"/>
</dbReference>
<dbReference type="InterPro" id="IPR000485">
    <property type="entry name" value="AsnC-type_HTH_dom"/>
</dbReference>
<dbReference type="PRINTS" id="PR00033">
    <property type="entry name" value="HTHASNC"/>
</dbReference>
<dbReference type="KEGG" id="hba:Hbal_2629"/>
<dbReference type="InterPro" id="IPR011008">
    <property type="entry name" value="Dimeric_a/b-barrel"/>
</dbReference>
<dbReference type="Pfam" id="PF01037">
    <property type="entry name" value="AsnC_trans_reg"/>
    <property type="match status" value="1"/>
</dbReference>
<dbReference type="PROSITE" id="PS50956">
    <property type="entry name" value="HTH_ASNC_2"/>
    <property type="match status" value="1"/>
</dbReference>
<dbReference type="SUPFAM" id="SSF54909">
    <property type="entry name" value="Dimeric alpha+beta barrel"/>
    <property type="match status" value="1"/>
</dbReference>
<dbReference type="Pfam" id="PF13412">
    <property type="entry name" value="HTH_24"/>
    <property type="match status" value="1"/>
</dbReference>
<dbReference type="eggNOG" id="COG1522">
    <property type="taxonomic scope" value="Bacteria"/>
</dbReference>
<dbReference type="STRING" id="582402.Hbal_2629"/>
<sequence length="155" mass="17697">MKFDDIDRRILKTIQEDATLSVQDISDKVGVTTNPCWRRIKKLEDEGVIKKRVAILDPNKIGLGMTVFVTIRTENHSTSWLDILSKAVQIIPEIVECHRLGGKEDYLLKVQVGGIEHYDRVYKRFVDLVPGLNDVSSTFSMQKIKYSTAFDLSEI</sequence>
<name>C6XPN9_HIRBI</name>
<dbReference type="Gene3D" id="1.10.10.10">
    <property type="entry name" value="Winged helix-like DNA-binding domain superfamily/Winged helix DNA-binding domain"/>
    <property type="match status" value="1"/>
</dbReference>
<dbReference type="PANTHER" id="PTHR30154:SF17">
    <property type="entry name" value="DNA-BINDING TRANSCRIPTIONAL ACTIVATOR DECR"/>
    <property type="match status" value="1"/>
</dbReference>
<keyword evidence="6" id="KW-1185">Reference proteome</keyword>
<keyword evidence="3" id="KW-0804">Transcription</keyword>
<gene>
    <name evidence="5" type="ordered locus">Hbal_2629</name>
</gene>
<dbReference type="GO" id="GO:0005829">
    <property type="term" value="C:cytosol"/>
    <property type="evidence" value="ECO:0007669"/>
    <property type="project" value="TreeGrafter"/>
</dbReference>
<dbReference type="SUPFAM" id="SSF46785">
    <property type="entry name" value="Winged helix' DNA-binding domain"/>
    <property type="match status" value="1"/>
</dbReference>
<dbReference type="GO" id="GO:0043565">
    <property type="term" value="F:sequence-specific DNA binding"/>
    <property type="evidence" value="ECO:0007669"/>
    <property type="project" value="InterPro"/>
</dbReference>
<dbReference type="GO" id="GO:0043200">
    <property type="term" value="P:response to amino acid"/>
    <property type="evidence" value="ECO:0007669"/>
    <property type="project" value="TreeGrafter"/>
</dbReference>
<dbReference type="CDD" id="cd00090">
    <property type="entry name" value="HTH_ARSR"/>
    <property type="match status" value="1"/>
</dbReference>
<dbReference type="Gene3D" id="3.30.70.920">
    <property type="match status" value="1"/>
</dbReference>
<dbReference type="OrthoDB" id="7847328at2"/>
<dbReference type="SMART" id="SM00344">
    <property type="entry name" value="HTH_ASNC"/>
    <property type="match status" value="1"/>
</dbReference>
<dbReference type="InterPro" id="IPR019885">
    <property type="entry name" value="Tscrpt_reg_HTH_AsnC-type_CS"/>
</dbReference>
<dbReference type="PROSITE" id="PS00519">
    <property type="entry name" value="HTH_ASNC_1"/>
    <property type="match status" value="1"/>
</dbReference>
<proteinExistence type="predicted"/>
<dbReference type="InterPro" id="IPR036390">
    <property type="entry name" value="WH_DNA-bd_sf"/>
</dbReference>
<feature type="domain" description="HTH asnC-type" evidence="4">
    <location>
        <begin position="3"/>
        <end position="64"/>
    </location>
</feature>
<dbReference type="InterPro" id="IPR019887">
    <property type="entry name" value="Tscrpt_reg_AsnC/Lrp_C"/>
</dbReference>
<dbReference type="RefSeq" id="WP_015828454.1">
    <property type="nucleotide sequence ID" value="NC_012982.1"/>
</dbReference>
<evidence type="ECO:0000256" key="3">
    <source>
        <dbReference type="ARBA" id="ARBA00023163"/>
    </source>
</evidence>
<keyword evidence="1" id="KW-0805">Transcription regulation</keyword>